<organism evidence="1 2">
    <name type="scientific">Mucilaginibacter gynuensis</name>
    <dbReference type="NCBI Taxonomy" id="1302236"/>
    <lineage>
        <taxon>Bacteria</taxon>
        <taxon>Pseudomonadati</taxon>
        <taxon>Bacteroidota</taxon>
        <taxon>Sphingobacteriia</taxon>
        <taxon>Sphingobacteriales</taxon>
        <taxon>Sphingobacteriaceae</taxon>
        <taxon>Mucilaginibacter</taxon>
    </lineage>
</organism>
<protein>
    <recommendedName>
        <fullName evidence="3">Lipoprotein</fullName>
    </recommendedName>
</protein>
<evidence type="ECO:0000313" key="1">
    <source>
        <dbReference type="EMBL" id="GAA4335223.1"/>
    </source>
</evidence>
<evidence type="ECO:0000313" key="2">
    <source>
        <dbReference type="Proteomes" id="UP001500582"/>
    </source>
</evidence>
<dbReference type="EMBL" id="BAABFT010000015">
    <property type="protein sequence ID" value="GAA4335223.1"/>
    <property type="molecule type" value="Genomic_DNA"/>
</dbReference>
<evidence type="ECO:0008006" key="3">
    <source>
        <dbReference type="Google" id="ProtNLM"/>
    </source>
</evidence>
<name>A0ABP8H7B8_9SPHI</name>
<accession>A0ABP8H7B8</accession>
<comment type="caution">
    <text evidence="1">The sequence shown here is derived from an EMBL/GenBank/DDBJ whole genome shotgun (WGS) entry which is preliminary data.</text>
</comment>
<reference evidence="2" key="1">
    <citation type="journal article" date="2019" name="Int. J. Syst. Evol. Microbiol.">
        <title>The Global Catalogue of Microorganisms (GCM) 10K type strain sequencing project: providing services to taxonomists for standard genome sequencing and annotation.</title>
        <authorList>
            <consortium name="The Broad Institute Genomics Platform"/>
            <consortium name="The Broad Institute Genome Sequencing Center for Infectious Disease"/>
            <person name="Wu L."/>
            <person name="Ma J."/>
        </authorList>
    </citation>
    <scope>NUCLEOTIDE SEQUENCE [LARGE SCALE GENOMIC DNA]</scope>
    <source>
        <strain evidence="2">JCM 17705</strain>
    </source>
</reference>
<proteinExistence type="predicted"/>
<keyword evidence="2" id="KW-1185">Reference proteome</keyword>
<sequence>MIYAVRKRIFIFDKSINANVKMKNLSNLFLLSVAVVFTACQTQNTEEVKEAIIKYIPFQTETAFTITCNNYESYYAKENKVKRLTLQNDINQLTSILFSLKRVDDGLQPDVRAQIMLTNTNGKIDTICLGSAITRYKNISYETSSELINFVQK</sequence>
<gene>
    <name evidence="1" type="ORF">GCM10023149_43100</name>
</gene>
<dbReference type="Proteomes" id="UP001500582">
    <property type="component" value="Unassembled WGS sequence"/>
</dbReference>